<evidence type="ECO:0000256" key="4">
    <source>
        <dbReference type="ARBA" id="ARBA00022729"/>
    </source>
</evidence>
<gene>
    <name evidence="15" type="ORF">K432DRAFT_311489</name>
</gene>
<dbReference type="PROSITE" id="PS51164">
    <property type="entry name" value="CBM1_2"/>
    <property type="match status" value="1"/>
</dbReference>
<dbReference type="GO" id="GO:0005576">
    <property type="term" value="C:extracellular region"/>
    <property type="evidence" value="ECO:0007669"/>
    <property type="project" value="InterPro"/>
</dbReference>
<evidence type="ECO:0000256" key="6">
    <source>
        <dbReference type="ARBA" id="ARBA00023001"/>
    </source>
</evidence>
<evidence type="ECO:0000256" key="5">
    <source>
        <dbReference type="ARBA" id="ARBA00022801"/>
    </source>
</evidence>
<evidence type="ECO:0000256" key="10">
    <source>
        <dbReference type="ARBA" id="ARBA00023326"/>
    </source>
</evidence>
<dbReference type="InterPro" id="IPR017853">
    <property type="entry name" value="GH"/>
</dbReference>
<comment type="similarity">
    <text evidence="2 13">Belongs to the glycosyl hydrolase 5 (cellulase A) family.</text>
</comment>
<dbReference type="FunFam" id="3.20.20.80:FF:000124">
    <property type="entry name" value="Exported cellulase"/>
    <property type="match status" value="1"/>
</dbReference>
<keyword evidence="9 13" id="KW-0326">Glycosidase</keyword>
<name>A0A8E2DYH2_9PEZI</name>
<keyword evidence="5 13" id="KW-0378">Hydrolase</keyword>
<evidence type="ECO:0000256" key="12">
    <source>
        <dbReference type="ARBA" id="ARBA00074271"/>
    </source>
</evidence>
<dbReference type="InterPro" id="IPR001547">
    <property type="entry name" value="Glyco_hydro_5"/>
</dbReference>
<accession>A0A8E2DYH2</accession>
<sequence>MVVVAACAGMAVAQQTVWGQCAGINYSGSTACTLGTICVYINNWYSQCQPRTTATTPASANSSYPTASANSSCYSTVITSSTITANGPATSPSPSSGKVTYAGVNIAGFDFGCGTDGTCVVSGADDIVTNSNAVGQMEHFAKDDGLNAFRLPVGWQFLVNGVVGAPLNATNFGKYDKLVQGCLGSGAEMCIVDIHNYARWNGKIVGQGGPSNADLASVWSQLAIKYASENKIVFGIMNEPHNIPDIWTWADTIQASVTAIRQAGATSQMILLPGNNYSGAASFVSSGSAAALAAITNLDLSTTNLIFDVHKYLDDGSGTSITCKTNNIDSTFRPLASWLRQNKRMVFNSETGGGNTDSCYKYLCEQIQFLNQNADVFLGYTSWAAGGFSSGYALNEVPTLSGGTWTDQLLVSKCVVGAWK</sequence>
<dbReference type="AlphaFoldDB" id="A0A8E2DYH2"/>
<dbReference type="GO" id="GO:0030248">
    <property type="term" value="F:cellulose binding"/>
    <property type="evidence" value="ECO:0007669"/>
    <property type="project" value="InterPro"/>
</dbReference>
<dbReference type="SUPFAM" id="SSF57180">
    <property type="entry name" value="Cellulose-binding domain"/>
    <property type="match status" value="1"/>
</dbReference>
<dbReference type="EC" id="3.2.1.4" evidence="3"/>
<dbReference type="PANTHER" id="PTHR34142:SF5">
    <property type="entry name" value="CBM1 DOMAIN-CONTAINING PROTEIN"/>
    <property type="match status" value="1"/>
</dbReference>
<evidence type="ECO:0000313" key="15">
    <source>
        <dbReference type="EMBL" id="OCK74050.1"/>
    </source>
</evidence>
<dbReference type="InterPro" id="IPR000254">
    <property type="entry name" value="CBD"/>
</dbReference>
<proteinExistence type="inferred from homology"/>
<dbReference type="InterPro" id="IPR035971">
    <property type="entry name" value="CBD_sf"/>
</dbReference>
<evidence type="ECO:0000256" key="7">
    <source>
        <dbReference type="ARBA" id="ARBA00023277"/>
    </source>
</evidence>
<evidence type="ECO:0000259" key="14">
    <source>
        <dbReference type="PROSITE" id="PS51164"/>
    </source>
</evidence>
<feature type="domain" description="CBM1" evidence="14">
    <location>
        <begin position="13"/>
        <end position="49"/>
    </location>
</feature>
<evidence type="ECO:0000256" key="11">
    <source>
        <dbReference type="ARBA" id="ARBA00059691"/>
    </source>
</evidence>
<evidence type="ECO:0000256" key="1">
    <source>
        <dbReference type="ARBA" id="ARBA00000966"/>
    </source>
</evidence>
<evidence type="ECO:0000256" key="3">
    <source>
        <dbReference type="ARBA" id="ARBA00012601"/>
    </source>
</evidence>
<keyword evidence="6" id="KW-0136">Cellulose degradation</keyword>
<evidence type="ECO:0000256" key="13">
    <source>
        <dbReference type="RuleBase" id="RU361153"/>
    </source>
</evidence>
<reference evidence="15 16" key="1">
    <citation type="journal article" date="2016" name="Nat. Commun.">
        <title>Ectomycorrhizal ecology is imprinted in the genome of the dominant symbiotic fungus Cenococcum geophilum.</title>
        <authorList>
            <consortium name="DOE Joint Genome Institute"/>
            <person name="Peter M."/>
            <person name="Kohler A."/>
            <person name="Ohm R.A."/>
            <person name="Kuo A."/>
            <person name="Krutzmann J."/>
            <person name="Morin E."/>
            <person name="Arend M."/>
            <person name="Barry K.W."/>
            <person name="Binder M."/>
            <person name="Choi C."/>
            <person name="Clum A."/>
            <person name="Copeland A."/>
            <person name="Grisel N."/>
            <person name="Haridas S."/>
            <person name="Kipfer T."/>
            <person name="LaButti K."/>
            <person name="Lindquist E."/>
            <person name="Lipzen A."/>
            <person name="Maire R."/>
            <person name="Meier B."/>
            <person name="Mihaltcheva S."/>
            <person name="Molinier V."/>
            <person name="Murat C."/>
            <person name="Poggeler S."/>
            <person name="Quandt C.A."/>
            <person name="Sperisen C."/>
            <person name="Tritt A."/>
            <person name="Tisserant E."/>
            <person name="Crous P.W."/>
            <person name="Henrissat B."/>
            <person name="Nehls U."/>
            <person name="Egli S."/>
            <person name="Spatafora J.W."/>
            <person name="Grigoriev I.V."/>
            <person name="Martin F.M."/>
        </authorList>
    </citation>
    <scope>NUCLEOTIDE SEQUENCE [LARGE SCALE GENOMIC DNA]</scope>
    <source>
        <strain evidence="15 16">CBS 459.81</strain>
    </source>
</reference>
<dbReference type="PROSITE" id="PS00659">
    <property type="entry name" value="GLYCOSYL_HYDROL_F5"/>
    <property type="match status" value="1"/>
</dbReference>
<organism evidence="15 16">
    <name type="scientific">Lepidopterella palustris CBS 459.81</name>
    <dbReference type="NCBI Taxonomy" id="1314670"/>
    <lineage>
        <taxon>Eukaryota</taxon>
        <taxon>Fungi</taxon>
        <taxon>Dikarya</taxon>
        <taxon>Ascomycota</taxon>
        <taxon>Pezizomycotina</taxon>
        <taxon>Dothideomycetes</taxon>
        <taxon>Pleosporomycetidae</taxon>
        <taxon>Mytilinidiales</taxon>
        <taxon>Argynnaceae</taxon>
        <taxon>Lepidopterella</taxon>
    </lineage>
</organism>
<dbReference type="SUPFAM" id="SSF51445">
    <property type="entry name" value="(Trans)glycosidases"/>
    <property type="match status" value="1"/>
</dbReference>
<protein>
    <recommendedName>
        <fullName evidence="12">Endoglucanase EG-II</fullName>
        <ecNumber evidence="3">3.2.1.4</ecNumber>
    </recommendedName>
</protein>
<evidence type="ECO:0000313" key="16">
    <source>
        <dbReference type="Proteomes" id="UP000250266"/>
    </source>
</evidence>
<keyword evidence="10" id="KW-0624">Polysaccharide degradation</keyword>
<evidence type="ECO:0000256" key="9">
    <source>
        <dbReference type="ARBA" id="ARBA00023295"/>
    </source>
</evidence>
<dbReference type="PANTHER" id="PTHR34142">
    <property type="entry name" value="ENDO-BETA-1,4-GLUCANASE A"/>
    <property type="match status" value="1"/>
</dbReference>
<dbReference type="Gene3D" id="3.20.20.80">
    <property type="entry name" value="Glycosidases"/>
    <property type="match status" value="1"/>
</dbReference>
<comment type="function">
    <text evidence="11">Endoglucanase (EG) that cleaves the internal beta-1,4-glucosidic bonds in cellulose. The degradation of cellulose involves an interplay between different cellulolytic enzymes. Hydrolysis starts with EGs, which cut internal glycosidic linkages to reduce the polymerization degree of the substrate and creates new chain ends for exocellobiohydrolases (CBHs). The CBH release the disaccharide cellobiose from the non-reducing end of the cellulose polymer chain. Finally, beta-1,4-glucosidases hydrolyze the cellobiose and other short cello-oligosaccharides into glucose units.</text>
</comment>
<evidence type="ECO:0000256" key="8">
    <source>
        <dbReference type="ARBA" id="ARBA00023283"/>
    </source>
</evidence>
<comment type="catalytic activity">
    <reaction evidence="1">
        <text>Endohydrolysis of (1-&gt;4)-beta-D-glucosidic linkages in cellulose, lichenin and cereal beta-D-glucans.</text>
        <dbReference type="EC" id="3.2.1.4"/>
    </reaction>
</comment>
<keyword evidence="7" id="KW-0119">Carbohydrate metabolism</keyword>
<dbReference type="InterPro" id="IPR018087">
    <property type="entry name" value="Glyco_hydro_5_CS"/>
</dbReference>
<dbReference type="OrthoDB" id="5823761at2759"/>
<dbReference type="EMBL" id="KV745574">
    <property type="protein sequence ID" value="OCK74050.1"/>
    <property type="molecule type" value="Genomic_DNA"/>
</dbReference>
<dbReference type="GO" id="GO:0008810">
    <property type="term" value="F:cellulase activity"/>
    <property type="evidence" value="ECO:0007669"/>
    <property type="project" value="UniProtKB-EC"/>
</dbReference>
<keyword evidence="16" id="KW-1185">Reference proteome</keyword>
<dbReference type="SMART" id="SM00236">
    <property type="entry name" value="fCBD"/>
    <property type="match status" value="1"/>
</dbReference>
<dbReference type="Proteomes" id="UP000250266">
    <property type="component" value="Unassembled WGS sequence"/>
</dbReference>
<keyword evidence="8" id="KW-0873">Pyrrolidone carboxylic acid</keyword>
<evidence type="ECO:0000256" key="2">
    <source>
        <dbReference type="ARBA" id="ARBA00005641"/>
    </source>
</evidence>
<dbReference type="GO" id="GO:0030245">
    <property type="term" value="P:cellulose catabolic process"/>
    <property type="evidence" value="ECO:0007669"/>
    <property type="project" value="UniProtKB-KW"/>
</dbReference>
<dbReference type="Pfam" id="PF00734">
    <property type="entry name" value="CBM_1"/>
    <property type="match status" value="1"/>
</dbReference>
<keyword evidence="4" id="KW-0732">Signal</keyword>
<dbReference type="Pfam" id="PF00150">
    <property type="entry name" value="Cellulase"/>
    <property type="match status" value="1"/>
</dbReference>